<evidence type="ECO:0000313" key="5">
    <source>
        <dbReference type="Proteomes" id="UP000663828"/>
    </source>
</evidence>
<dbReference type="SMART" id="SM00239">
    <property type="entry name" value="C2"/>
    <property type="match status" value="1"/>
</dbReference>
<keyword evidence="1" id="KW-0770">Synapse</keyword>
<dbReference type="AlphaFoldDB" id="A0A816END6"/>
<protein>
    <recommendedName>
        <fullName evidence="3">C2 domain-containing protein</fullName>
    </recommendedName>
</protein>
<dbReference type="PROSITE" id="PS50004">
    <property type="entry name" value="C2"/>
    <property type="match status" value="1"/>
</dbReference>
<accession>A0A816END6</accession>
<evidence type="ECO:0000256" key="1">
    <source>
        <dbReference type="ARBA" id="ARBA00023018"/>
    </source>
</evidence>
<evidence type="ECO:0000313" key="4">
    <source>
        <dbReference type="EMBL" id="CAF1648592.1"/>
    </source>
</evidence>
<dbReference type="InterPro" id="IPR035892">
    <property type="entry name" value="C2_domain_sf"/>
</dbReference>
<dbReference type="PANTHER" id="PTHR12157">
    <property type="entry name" value="REGULATING SYNAPTIC MEMBRANE EXOCYTOSIS PROTEIN"/>
    <property type="match status" value="1"/>
</dbReference>
<dbReference type="GO" id="GO:0048167">
    <property type="term" value="P:regulation of synaptic plasticity"/>
    <property type="evidence" value="ECO:0007669"/>
    <property type="project" value="TreeGrafter"/>
</dbReference>
<dbReference type="GO" id="GO:0044325">
    <property type="term" value="F:transmembrane transporter binding"/>
    <property type="evidence" value="ECO:0007669"/>
    <property type="project" value="TreeGrafter"/>
</dbReference>
<feature type="non-terminal residue" evidence="4">
    <location>
        <position position="1"/>
    </location>
</feature>
<dbReference type="GO" id="GO:0048788">
    <property type="term" value="C:cytoskeleton of presynaptic active zone"/>
    <property type="evidence" value="ECO:0007669"/>
    <property type="project" value="TreeGrafter"/>
</dbReference>
<dbReference type="GO" id="GO:0042734">
    <property type="term" value="C:presynaptic membrane"/>
    <property type="evidence" value="ECO:0007669"/>
    <property type="project" value="TreeGrafter"/>
</dbReference>
<dbReference type="PANTHER" id="PTHR12157:SF21">
    <property type="entry name" value="RAB3 INTERACTING MOLECULE, ISOFORM F"/>
    <property type="match status" value="1"/>
</dbReference>
<dbReference type="InterPro" id="IPR000008">
    <property type="entry name" value="C2_dom"/>
</dbReference>
<gene>
    <name evidence="4" type="ORF">XAT740_LOCUS54549</name>
</gene>
<dbReference type="GO" id="GO:0048791">
    <property type="term" value="P:calcium ion-regulated exocytosis of neurotransmitter"/>
    <property type="evidence" value="ECO:0007669"/>
    <property type="project" value="TreeGrafter"/>
</dbReference>
<comment type="subcellular location">
    <subcellularLocation>
        <location evidence="2">Synapse</location>
    </subcellularLocation>
</comment>
<dbReference type="EMBL" id="CAJNOR010009830">
    <property type="protein sequence ID" value="CAF1648592.1"/>
    <property type="molecule type" value="Genomic_DNA"/>
</dbReference>
<dbReference type="Pfam" id="PF00168">
    <property type="entry name" value="C2"/>
    <property type="match status" value="1"/>
</dbReference>
<dbReference type="Proteomes" id="UP000663828">
    <property type="component" value="Unassembled WGS sequence"/>
</dbReference>
<reference evidence="4" key="1">
    <citation type="submission" date="2021-02" db="EMBL/GenBank/DDBJ databases">
        <authorList>
            <person name="Nowell W R."/>
        </authorList>
    </citation>
    <scope>NUCLEOTIDE SEQUENCE</scope>
</reference>
<organism evidence="4 5">
    <name type="scientific">Adineta ricciae</name>
    <name type="common">Rotifer</name>
    <dbReference type="NCBI Taxonomy" id="249248"/>
    <lineage>
        <taxon>Eukaryota</taxon>
        <taxon>Metazoa</taxon>
        <taxon>Spiralia</taxon>
        <taxon>Gnathifera</taxon>
        <taxon>Rotifera</taxon>
        <taxon>Eurotatoria</taxon>
        <taxon>Bdelloidea</taxon>
        <taxon>Adinetida</taxon>
        <taxon>Adinetidae</taxon>
        <taxon>Adineta</taxon>
    </lineage>
</organism>
<keyword evidence="5" id="KW-1185">Reference proteome</keyword>
<dbReference type="InterPro" id="IPR039032">
    <property type="entry name" value="Rim-like"/>
</dbReference>
<dbReference type="GO" id="GO:0050806">
    <property type="term" value="P:positive regulation of synaptic transmission"/>
    <property type="evidence" value="ECO:0007669"/>
    <property type="project" value="TreeGrafter"/>
</dbReference>
<proteinExistence type="predicted"/>
<evidence type="ECO:0000259" key="3">
    <source>
        <dbReference type="PROSITE" id="PS50004"/>
    </source>
</evidence>
<dbReference type="GO" id="GO:0031267">
    <property type="term" value="F:small GTPase binding"/>
    <property type="evidence" value="ECO:0007669"/>
    <property type="project" value="InterPro"/>
</dbReference>
<evidence type="ECO:0000256" key="2">
    <source>
        <dbReference type="ARBA" id="ARBA00034103"/>
    </source>
</evidence>
<sequence>LWSGALRLPHEHQFADFIEGLGAGQLVGRQVLASPCHGEIQVGLRDQHGLLEVEIVRARNLLQKALYKMPPAPYVKVYLLDGKTCVEKQRTRTTRRTLDPLIQQTLIFKENYRDKVLQIGVWGDYGKLDRKVFMGVCQINVEDLRLSSTAAQVLDWYKLFSANSLMNNYTIVQQSPKRRTSTGTNDSISSYKTNFKF</sequence>
<name>A0A816END6_ADIRI</name>
<feature type="domain" description="C2" evidence="3">
    <location>
        <begin position="36"/>
        <end position="157"/>
    </location>
</feature>
<dbReference type="SUPFAM" id="SSF49562">
    <property type="entry name" value="C2 domain (Calcium/lipid-binding domain, CaLB)"/>
    <property type="match status" value="1"/>
</dbReference>
<comment type="caution">
    <text evidence="4">The sequence shown here is derived from an EMBL/GenBank/DDBJ whole genome shotgun (WGS) entry which is preliminary data.</text>
</comment>
<dbReference type="Gene3D" id="2.60.40.150">
    <property type="entry name" value="C2 domain"/>
    <property type="match status" value="1"/>
</dbReference>
<dbReference type="GO" id="GO:0042391">
    <property type="term" value="P:regulation of membrane potential"/>
    <property type="evidence" value="ECO:0007669"/>
    <property type="project" value="TreeGrafter"/>
</dbReference>